<name>A0A5J5IYX1_9MICO</name>
<evidence type="ECO:0000313" key="3">
    <source>
        <dbReference type="Proteomes" id="UP000325827"/>
    </source>
</evidence>
<dbReference type="InterPro" id="IPR005509">
    <property type="entry name" value="AfsA_hotdog_dom"/>
</dbReference>
<dbReference type="Pfam" id="PF03756">
    <property type="entry name" value="AfsA"/>
    <property type="match status" value="1"/>
</dbReference>
<dbReference type="EMBL" id="VYSA01000002">
    <property type="protein sequence ID" value="KAA9107526.1"/>
    <property type="molecule type" value="Genomic_DNA"/>
</dbReference>
<accession>A0A5J5IYX1</accession>
<proteinExistence type="predicted"/>
<dbReference type="RefSeq" id="WP_150448562.1">
    <property type="nucleotide sequence ID" value="NZ_VYSA01000002.1"/>
</dbReference>
<protein>
    <recommendedName>
        <fullName evidence="1">A-factor biosynthesis hotdog domain-containing protein</fullName>
    </recommendedName>
</protein>
<evidence type="ECO:0000313" key="2">
    <source>
        <dbReference type="EMBL" id="KAA9107526.1"/>
    </source>
</evidence>
<feature type="domain" description="A-factor biosynthesis hotdog" evidence="1">
    <location>
        <begin position="14"/>
        <end position="141"/>
    </location>
</feature>
<organism evidence="2 3">
    <name type="scientific">Microbacterium rhizomatis</name>
    <dbReference type="NCBI Taxonomy" id="1631477"/>
    <lineage>
        <taxon>Bacteria</taxon>
        <taxon>Bacillati</taxon>
        <taxon>Actinomycetota</taxon>
        <taxon>Actinomycetes</taxon>
        <taxon>Micrococcales</taxon>
        <taxon>Microbacteriaceae</taxon>
        <taxon>Microbacterium</taxon>
    </lineage>
</organism>
<keyword evidence="3" id="KW-1185">Reference proteome</keyword>
<evidence type="ECO:0000259" key="1">
    <source>
        <dbReference type="Pfam" id="PF03756"/>
    </source>
</evidence>
<reference evidence="3" key="1">
    <citation type="submission" date="2019-09" db="EMBL/GenBank/DDBJ databases">
        <title>Mumia zhuanghuii sp. nov. isolated from the intestinal contents of plateau pika (Ochotona curzoniae) in the Qinghai-Tibet plateau of China.</title>
        <authorList>
            <person name="Tian Z."/>
        </authorList>
    </citation>
    <scope>NUCLEOTIDE SEQUENCE [LARGE SCALE GENOMIC DNA]</scope>
    <source>
        <strain evidence="3">JCM 30598</strain>
    </source>
</reference>
<dbReference type="AlphaFoldDB" id="A0A5J5IYX1"/>
<dbReference type="OrthoDB" id="7838374at2"/>
<sequence length="171" mass="18120">MIEAVASEPRRSGRWMSAEVLIADHMVADGRLQVDVCVPSAHPHAVSGAGALSSALLLEVWRQGAFLAAHEVIGVPVDWQFELGEITLTWTQPPPLLCSMGALWGEVFVTTEAADCSSVPSAITGEFEFQVNGRVVAVGRFAGSASPSNAWANPRHGDLASSADASSRLRR</sequence>
<comment type="caution">
    <text evidence="2">The sequence shown here is derived from an EMBL/GenBank/DDBJ whole genome shotgun (WGS) entry which is preliminary data.</text>
</comment>
<gene>
    <name evidence="2" type="ORF">F6B43_08610</name>
</gene>
<dbReference type="Proteomes" id="UP000325827">
    <property type="component" value="Unassembled WGS sequence"/>
</dbReference>